<evidence type="ECO:0000313" key="2">
    <source>
        <dbReference type="Proteomes" id="UP001066276"/>
    </source>
</evidence>
<dbReference type="EMBL" id="JANPWB010000012">
    <property type="protein sequence ID" value="KAJ1115117.1"/>
    <property type="molecule type" value="Genomic_DNA"/>
</dbReference>
<proteinExistence type="predicted"/>
<comment type="caution">
    <text evidence="1">The sequence shown here is derived from an EMBL/GenBank/DDBJ whole genome shotgun (WGS) entry which is preliminary data.</text>
</comment>
<reference evidence="1" key="1">
    <citation type="journal article" date="2022" name="bioRxiv">
        <title>Sequencing and chromosome-scale assembly of the giantPleurodeles waltlgenome.</title>
        <authorList>
            <person name="Brown T."/>
            <person name="Elewa A."/>
            <person name="Iarovenko S."/>
            <person name="Subramanian E."/>
            <person name="Araus A.J."/>
            <person name="Petzold A."/>
            <person name="Susuki M."/>
            <person name="Suzuki K.-i.T."/>
            <person name="Hayashi T."/>
            <person name="Toyoda A."/>
            <person name="Oliveira C."/>
            <person name="Osipova E."/>
            <person name="Leigh N.D."/>
            <person name="Simon A."/>
            <person name="Yun M.H."/>
        </authorList>
    </citation>
    <scope>NUCLEOTIDE SEQUENCE</scope>
    <source>
        <strain evidence="1">20211129_DDA</strain>
        <tissue evidence="1">Liver</tissue>
    </source>
</reference>
<sequence>MFSGSSAASLGPLRFGPDKLPEHCIQYQHKPISALPSLSCDLTYTITLGRCISKTYEPYTRRMGAQAKNIRQ</sequence>
<accession>A0AAV7NJ36</accession>
<evidence type="ECO:0000313" key="1">
    <source>
        <dbReference type="EMBL" id="KAJ1115117.1"/>
    </source>
</evidence>
<dbReference type="AlphaFoldDB" id="A0AAV7NJ36"/>
<name>A0AAV7NJ36_PLEWA</name>
<keyword evidence="2" id="KW-1185">Reference proteome</keyword>
<organism evidence="1 2">
    <name type="scientific">Pleurodeles waltl</name>
    <name type="common">Iberian ribbed newt</name>
    <dbReference type="NCBI Taxonomy" id="8319"/>
    <lineage>
        <taxon>Eukaryota</taxon>
        <taxon>Metazoa</taxon>
        <taxon>Chordata</taxon>
        <taxon>Craniata</taxon>
        <taxon>Vertebrata</taxon>
        <taxon>Euteleostomi</taxon>
        <taxon>Amphibia</taxon>
        <taxon>Batrachia</taxon>
        <taxon>Caudata</taxon>
        <taxon>Salamandroidea</taxon>
        <taxon>Salamandridae</taxon>
        <taxon>Pleurodelinae</taxon>
        <taxon>Pleurodeles</taxon>
    </lineage>
</organism>
<dbReference type="Proteomes" id="UP001066276">
    <property type="component" value="Chromosome 8"/>
</dbReference>
<gene>
    <name evidence="1" type="ORF">NDU88_003343</name>
</gene>
<protein>
    <submittedName>
        <fullName evidence="1">Uncharacterized protein</fullName>
    </submittedName>
</protein>